<organism evidence="9 10">
    <name type="scientific">Protea cynaroides</name>
    <dbReference type="NCBI Taxonomy" id="273540"/>
    <lineage>
        <taxon>Eukaryota</taxon>
        <taxon>Viridiplantae</taxon>
        <taxon>Streptophyta</taxon>
        <taxon>Embryophyta</taxon>
        <taxon>Tracheophyta</taxon>
        <taxon>Spermatophyta</taxon>
        <taxon>Magnoliopsida</taxon>
        <taxon>Proteales</taxon>
        <taxon>Proteaceae</taxon>
        <taxon>Protea</taxon>
    </lineage>
</organism>
<evidence type="ECO:0000256" key="4">
    <source>
        <dbReference type="ARBA" id="ARBA00022679"/>
    </source>
</evidence>
<dbReference type="EMBL" id="JAMYWD010000003">
    <property type="protein sequence ID" value="KAJ4975636.1"/>
    <property type="molecule type" value="Genomic_DNA"/>
</dbReference>
<keyword evidence="10" id="KW-1185">Reference proteome</keyword>
<dbReference type="InterPro" id="IPR035983">
    <property type="entry name" value="Hect_E3_ubiquitin_ligase"/>
</dbReference>
<dbReference type="Gene3D" id="3.90.1750.10">
    <property type="entry name" value="Hect, E3 ligase catalytic domains"/>
    <property type="match status" value="1"/>
</dbReference>
<dbReference type="EC" id="2.3.2.26" evidence="3"/>
<comment type="caution">
    <text evidence="9">The sequence shown here is derived from an EMBL/GenBank/DDBJ whole genome shotgun (WGS) entry which is preliminary data.</text>
</comment>
<dbReference type="SUPFAM" id="SSF56204">
    <property type="entry name" value="Hect, E3 ligase catalytic domain"/>
    <property type="match status" value="1"/>
</dbReference>
<feature type="domain" description="Ubiquitin-like" evidence="7">
    <location>
        <begin position="103"/>
        <end position="179"/>
    </location>
</feature>
<comment type="pathway">
    <text evidence="2">Protein modification; protein ubiquitination.</text>
</comment>
<dbReference type="CDD" id="cd00078">
    <property type="entry name" value="HECTc"/>
    <property type="match status" value="1"/>
</dbReference>
<dbReference type="InterPro" id="IPR019956">
    <property type="entry name" value="Ubiquitin_dom"/>
</dbReference>
<dbReference type="SUPFAM" id="SSF54236">
    <property type="entry name" value="Ubiquitin-like"/>
    <property type="match status" value="1"/>
</dbReference>
<dbReference type="SMART" id="SM00213">
    <property type="entry name" value="UBQ"/>
    <property type="match status" value="1"/>
</dbReference>
<dbReference type="GO" id="GO:0000209">
    <property type="term" value="P:protein polyubiquitination"/>
    <property type="evidence" value="ECO:0007669"/>
    <property type="project" value="TreeGrafter"/>
</dbReference>
<dbReference type="Gene3D" id="3.30.2410.10">
    <property type="entry name" value="Hect, E3 ligase catalytic domain"/>
    <property type="match status" value="1"/>
</dbReference>
<evidence type="ECO:0000313" key="9">
    <source>
        <dbReference type="EMBL" id="KAJ4975636.1"/>
    </source>
</evidence>
<reference evidence="9" key="1">
    <citation type="journal article" date="2023" name="Plant J.">
        <title>The genome of the king protea, Protea cynaroides.</title>
        <authorList>
            <person name="Chang J."/>
            <person name="Duong T.A."/>
            <person name="Schoeman C."/>
            <person name="Ma X."/>
            <person name="Roodt D."/>
            <person name="Barker N."/>
            <person name="Li Z."/>
            <person name="Van de Peer Y."/>
            <person name="Mizrachi E."/>
        </authorList>
    </citation>
    <scope>NUCLEOTIDE SEQUENCE</scope>
    <source>
        <tissue evidence="9">Young leaves</tissue>
    </source>
</reference>
<evidence type="ECO:0000256" key="3">
    <source>
        <dbReference type="ARBA" id="ARBA00012485"/>
    </source>
</evidence>
<evidence type="ECO:0000256" key="6">
    <source>
        <dbReference type="PROSITE-ProRule" id="PRU00104"/>
    </source>
</evidence>
<dbReference type="Proteomes" id="UP001141806">
    <property type="component" value="Unassembled WGS sequence"/>
</dbReference>
<dbReference type="FunFam" id="3.30.2410.10:FF:000020">
    <property type="entry name" value="E3 ubiquitin-protein ligase UPL5"/>
    <property type="match status" value="1"/>
</dbReference>
<evidence type="ECO:0000259" key="7">
    <source>
        <dbReference type="PROSITE" id="PS50053"/>
    </source>
</evidence>
<gene>
    <name evidence="9" type="ORF">NE237_000742</name>
</gene>
<keyword evidence="5 6" id="KW-0833">Ubl conjugation pathway</keyword>
<dbReference type="InterPro" id="IPR000626">
    <property type="entry name" value="Ubiquitin-like_dom"/>
</dbReference>
<evidence type="ECO:0000259" key="8">
    <source>
        <dbReference type="PROSITE" id="PS50237"/>
    </source>
</evidence>
<dbReference type="PROSITE" id="PS50053">
    <property type="entry name" value="UBIQUITIN_2"/>
    <property type="match status" value="1"/>
</dbReference>
<dbReference type="PANTHER" id="PTHR11254:SF424">
    <property type="entry name" value="E3 UBIQUITIN-PROTEIN LIGASE UPL5"/>
    <property type="match status" value="1"/>
</dbReference>
<dbReference type="Pfam" id="PF00632">
    <property type="entry name" value="HECT"/>
    <property type="match status" value="1"/>
</dbReference>
<dbReference type="InterPro" id="IPR029071">
    <property type="entry name" value="Ubiquitin-like_domsf"/>
</dbReference>
<dbReference type="InterPro" id="IPR050409">
    <property type="entry name" value="E3_ubiq-protein_ligase"/>
</dbReference>
<feature type="active site" description="Glycyl thioester intermediate" evidence="6">
    <location>
        <position position="865"/>
    </location>
</feature>
<keyword evidence="4" id="KW-0808">Transferase</keyword>
<dbReference type="GO" id="GO:0006511">
    <property type="term" value="P:ubiquitin-dependent protein catabolic process"/>
    <property type="evidence" value="ECO:0007669"/>
    <property type="project" value="TreeGrafter"/>
</dbReference>
<dbReference type="Gene3D" id="3.10.20.90">
    <property type="entry name" value="Phosphatidylinositol 3-kinase Catalytic Subunit, Chain A, domain 1"/>
    <property type="match status" value="1"/>
</dbReference>
<name>A0A9Q0KSU5_9MAGN</name>
<dbReference type="PANTHER" id="PTHR11254">
    <property type="entry name" value="HECT DOMAIN UBIQUITIN-PROTEIN LIGASE"/>
    <property type="match status" value="1"/>
</dbReference>
<evidence type="ECO:0000256" key="2">
    <source>
        <dbReference type="ARBA" id="ARBA00004906"/>
    </source>
</evidence>
<evidence type="ECO:0000256" key="1">
    <source>
        <dbReference type="ARBA" id="ARBA00000885"/>
    </source>
</evidence>
<sequence>MQMSLRENSIDCVHQRQDRISSKRKLEDYGPSDDDLSIDLLRRMKKDETDVVNSFAGGDAKLGHITTSVGANKSDFGTSVSDVRSVSCSGPSDGGVGSSVSRLQFFVRPISGGNTIIIHAEPDDSVESIHEQIRKITGIPIIEQRLIYRGKQLQWEQSLAQCCIQNDAGLQLVGRMRSTEYPRSWQVINDLVSSICRLCRDETSQSLRSHRYVRARVEEFLRMTPEDDYELASGHIQIFKSAGAPTALVMLFLSPIAGNKQCATDSIRHFLTPHIDLLPKLVQSQCAYIVLEFCKLLSRTSREDQLYISCRNTLGSLLETFGVTRETGYFGNEKASGVIREFYPFVSELANRLSACLKVGMNSSRVELSVSDVRDFAAFLLPLRRAIEDQLVGNGPIRTTLLEGGDNKSPFCGDEIELLYKIFLELLEGIDQCLIEVEGFLAAKVAGECEGRRLVWSQYLAILKELSSISKLYHGAEDKLRSVMRARRTSLNALIRYTKRSDDHRWFLEHKDVTDFESRRHLTMLMFPEVKDEYEELHEMLIDRTQLLAESFDYITNAETEALHGGLFMEFKNEEATGPGVLREWFCLVCQAIFNPQNPLFLACPNDRRRFFPNPASNVDPLHLEYFGFCGRVIALALMHKVQIGIVFDRVFFLQLAGKLVSLEDVRDADPYFYSSCKTILEMDDDFLDSDALGLTFVREIEELGSRRDVELCPGGKGIVVNSRNREEYVNLLIQHRFVTSVSEQVAHFALGFADILCDSKLNKFFFQSLELEDFDRMLHGSDKAICVQDWKAYTEYNDYKETEHQICWFWKILEGMSPEQLRVLLFFWTSVKYLPIEGFGGLASRLFIYKTSESHDRLPSSHTCFFRLCLPPYPSLAIMQDRLNIITQEHMSRGFVKLNLHWNRTLSLRRSAAALAGENAVLAVREERPISVAIAFLDALGLGVATPQASGHATETESTCRATIVNPINYAVSTVITITTTLPRTACHRF</sequence>
<evidence type="ECO:0000313" key="10">
    <source>
        <dbReference type="Proteomes" id="UP001141806"/>
    </source>
</evidence>
<dbReference type="SMART" id="SM00119">
    <property type="entry name" value="HECTc"/>
    <property type="match status" value="1"/>
</dbReference>
<dbReference type="PROSITE" id="PS50237">
    <property type="entry name" value="HECT"/>
    <property type="match status" value="1"/>
</dbReference>
<dbReference type="Pfam" id="PF00240">
    <property type="entry name" value="ubiquitin"/>
    <property type="match status" value="1"/>
</dbReference>
<protein>
    <recommendedName>
        <fullName evidence="3">HECT-type E3 ubiquitin transferase</fullName>
        <ecNumber evidence="3">2.3.2.26</ecNumber>
    </recommendedName>
</protein>
<accession>A0A9Q0KSU5</accession>
<evidence type="ECO:0000256" key="5">
    <source>
        <dbReference type="ARBA" id="ARBA00022786"/>
    </source>
</evidence>
<dbReference type="InterPro" id="IPR000569">
    <property type="entry name" value="HECT_dom"/>
</dbReference>
<dbReference type="OrthoDB" id="8068875at2759"/>
<comment type="catalytic activity">
    <reaction evidence="1">
        <text>S-ubiquitinyl-[E2 ubiquitin-conjugating enzyme]-L-cysteine + [acceptor protein]-L-lysine = [E2 ubiquitin-conjugating enzyme]-L-cysteine + N(6)-ubiquitinyl-[acceptor protein]-L-lysine.</text>
        <dbReference type="EC" id="2.3.2.26"/>
    </reaction>
</comment>
<dbReference type="Gene3D" id="3.30.2160.10">
    <property type="entry name" value="Hect, E3 ligase catalytic domain"/>
    <property type="match status" value="1"/>
</dbReference>
<feature type="domain" description="HECT" evidence="8">
    <location>
        <begin position="559"/>
        <end position="896"/>
    </location>
</feature>
<dbReference type="GO" id="GO:0061630">
    <property type="term" value="F:ubiquitin protein ligase activity"/>
    <property type="evidence" value="ECO:0007669"/>
    <property type="project" value="UniProtKB-EC"/>
</dbReference>
<dbReference type="PRINTS" id="PR00348">
    <property type="entry name" value="UBIQUITIN"/>
</dbReference>
<proteinExistence type="predicted"/>
<dbReference type="AlphaFoldDB" id="A0A9Q0KSU5"/>
<dbReference type="GO" id="GO:0005737">
    <property type="term" value="C:cytoplasm"/>
    <property type="evidence" value="ECO:0007669"/>
    <property type="project" value="TreeGrafter"/>
</dbReference>